<evidence type="ECO:0000256" key="6">
    <source>
        <dbReference type="SAM" id="Coils"/>
    </source>
</evidence>
<reference evidence="8 9" key="1">
    <citation type="submission" date="2021-05" db="EMBL/GenBank/DDBJ databases">
        <title>Fusibacter ferrireducens sp. nov., an anaerobic, sulfur- and Fe-reducing bacterium isolated from the mangrove sediment.</title>
        <authorList>
            <person name="Qiu D."/>
        </authorList>
    </citation>
    <scope>NUCLEOTIDE SEQUENCE [LARGE SCALE GENOMIC DNA]</scope>
    <source>
        <strain evidence="8 9">DSM 12116</strain>
    </source>
</reference>
<organism evidence="8 9">
    <name type="scientific">Fusibacter paucivorans</name>
    <dbReference type="NCBI Taxonomy" id="76009"/>
    <lineage>
        <taxon>Bacteria</taxon>
        <taxon>Bacillati</taxon>
        <taxon>Bacillota</taxon>
        <taxon>Clostridia</taxon>
        <taxon>Eubacteriales</taxon>
        <taxon>Eubacteriales Family XII. Incertae Sedis</taxon>
        <taxon>Fusibacter</taxon>
    </lineage>
</organism>
<dbReference type="Pfam" id="PF13167">
    <property type="entry name" value="GTP-bdg_N"/>
    <property type="match status" value="1"/>
</dbReference>
<evidence type="ECO:0000313" key="8">
    <source>
        <dbReference type="EMBL" id="MBS7528544.1"/>
    </source>
</evidence>
<feature type="coiled-coil region" evidence="6">
    <location>
        <begin position="160"/>
        <end position="194"/>
    </location>
</feature>
<keyword evidence="3" id="KW-0460">Magnesium</keyword>
<dbReference type="NCBIfam" id="TIGR03156">
    <property type="entry name" value="GTP_HflX"/>
    <property type="match status" value="1"/>
</dbReference>
<keyword evidence="4 5" id="KW-0342">GTP-binding</keyword>
<dbReference type="Gene3D" id="3.40.50.11060">
    <property type="entry name" value="GTPase HflX, N-terminal domain"/>
    <property type="match status" value="1"/>
</dbReference>
<accession>A0ABS5PVI9</accession>
<dbReference type="SUPFAM" id="SSF52540">
    <property type="entry name" value="P-loop containing nucleoside triphosphate hydrolases"/>
    <property type="match status" value="1"/>
</dbReference>
<keyword evidence="9" id="KW-1185">Reference proteome</keyword>
<gene>
    <name evidence="5 8" type="primary">hflX</name>
    <name evidence="8" type="ORF">KHM83_17810</name>
</gene>
<feature type="domain" description="Hflx-type G" evidence="7">
    <location>
        <begin position="201"/>
        <end position="370"/>
    </location>
</feature>
<proteinExistence type="inferred from homology"/>
<keyword evidence="1" id="KW-0479">Metal-binding</keyword>
<evidence type="ECO:0000256" key="2">
    <source>
        <dbReference type="ARBA" id="ARBA00022741"/>
    </source>
</evidence>
<comment type="subcellular location">
    <subcellularLocation>
        <location evidence="5">Cytoplasm</location>
    </subcellularLocation>
    <text evidence="5">May associate with membranes.</text>
</comment>
<protein>
    <recommendedName>
        <fullName evidence="5">GTPase HflX</fullName>
    </recommendedName>
    <alternativeName>
        <fullName evidence="5">GTP-binding protein HflX</fullName>
    </alternativeName>
</protein>
<comment type="similarity">
    <text evidence="5">Belongs to the TRAFAC class OBG-HflX-like GTPase superfamily. HflX GTPase family.</text>
</comment>
<dbReference type="PIRSF" id="PIRSF006809">
    <property type="entry name" value="GTP-binding_hflX_prd"/>
    <property type="match status" value="1"/>
</dbReference>
<name>A0ABS5PVI9_9FIRM</name>
<keyword evidence="5" id="KW-0963">Cytoplasm</keyword>
<evidence type="ECO:0000256" key="4">
    <source>
        <dbReference type="ARBA" id="ARBA00023134"/>
    </source>
</evidence>
<dbReference type="PANTHER" id="PTHR10229:SF0">
    <property type="entry name" value="GTP-BINDING PROTEIN 6-RELATED"/>
    <property type="match status" value="1"/>
</dbReference>
<evidence type="ECO:0000259" key="7">
    <source>
        <dbReference type="PROSITE" id="PS51705"/>
    </source>
</evidence>
<dbReference type="Gene3D" id="6.10.250.2860">
    <property type="match status" value="1"/>
</dbReference>
<dbReference type="InterPro" id="IPR042108">
    <property type="entry name" value="GTPase_HflX_N_sf"/>
</dbReference>
<dbReference type="Pfam" id="PF01926">
    <property type="entry name" value="MMR_HSR1"/>
    <property type="match status" value="1"/>
</dbReference>
<sequence>MDSGQLSIQRAVLVGLSLGVKDTVDIESSMQELAELARAAGAEVVDSLIQNKASVEATTFIGTGKVEEVRIAVLAYDANLVIFNDELSGAQIRNLEGMLDVKVIDRTALILDIFAVRAQTKIAKLQVELAQLRYRLPRLTGLGKSMSRTGGGIGTRGPGEQKLEIDRRRIQERIDDIRRQIKETEKNRTVQRQLREKNGIPIVALVGYTNAGKSSIMNRFIEISEVGEMEKQVFEKDMLFATLDTYNRRIVLTDKKEFVLTDTVGFVSKLPHSLVDAFKATLEEALSADLLLHVVDASDAHYEMQMTVTHQVLRELKAHEKTQLTLFNKIDKLDILPQRGDNQVFYISAKTGTGFEALIEAIKKQLFKDMVPVNFVIPYSEGGIASYLCETYEVDALDYTETGTSIKTTVNQADYHRYAQYLVSDRINEGDDDEKL</sequence>
<dbReference type="Pfam" id="PF16360">
    <property type="entry name" value="GTP-bdg_M"/>
    <property type="match status" value="1"/>
</dbReference>
<dbReference type="PROSITE" id="PS51705">
    <property type="entry name" value="G_HFLX"/>
    <property type="match status" value="1"/>
</dbReference>
<dbReference type="InterPro" id="IPR027417">
    <property type="entry name" value="P-loop_NTPase"/>
</dbReference>
<comment type="subunit">
    <text evidence="5">Monomer. Associates with the 50S ribosomal subunit.</text>
</comment>
<comment type="function">
    <text evidence="5">GTPase that associates with the 50S ribosomal subunit and may have a role during protein synthesis or ribosome biogenesis.</text>
</comment>
<dbReference type="Proteomes" id="UP000746471">
    <property type="component" value="Unassembled WGS sequence"/>
</dbReference>
<evidence type="ECO:0000256" key="1">
    <source>
        <dbReference type="ARBA" id="ARBA00022723"/>
    </source>
</evidence>
<dbReference type="EMBL" id="JAHBCL010000044">
    <property type="protein sequence ID" value="MBS7528544.1"/>
    <property type="molecule type" value="Genomic_DNA"/>
</dbReference>
<comment type="caution">
    <text evidence="8">The sequence shown here is derived from an EMBL/GenBank/DDBJ whole genome shotgun (WGS) entry which is preliminary data.</text>
</comment>
<dbReference type="RefSeq" id="WP_213238402.1">
    <property type="nucleotide sequence ID" value="NZ_JAHBCL010000044.1"/>
</dbReference>
<dbReference type="Gene3D" id="3.40.50.300">
    <property type="entry name" value="P-loop containing nucleotide triphosphate hydrolases"/>
    <property type="match status" value="1"/>
</dbReference>
<evidence type="ECO:0000256" key="5">
    <source>
        <dbReference type="HAMAP-Rule" id="MF_00900"/>
    </source>
</evidence>
<dbReference type="CDD" id="cd01878">
    <property type="entry name" value="HflX"/>
    <property type="match status" value="1"/>
</dbReference>
<dbReference type="InterPro" id="IPR016496">
    <property type="entry name" value="GTPase_HflX"/>
</dbReference>
<keyword evidence="2 5" id="KW-0547">Nucleotide-binding</keyword>
<dbReference type="InterPro" id="IPR025121">
    <property type="entry name" value="GTPase_HflX_N"/>
</dbReference>
<dbReference type="InterPro" id="IPR032305">
    <property type="entry name" value="GTP-bd_M"/>
</dbReference>
<dbReference type="PANTHER" id="PTHR10229">
    <property type="entry name" value="GTP-BINDING PROTEIN HFLX"/>
    <property type="match status" value="1"/>
</dbReference>
<evidence type="ECO:0000256" key="3">
    <source>
        <dbReference type="ARBA" id="ARBA00022842"/>
    </source>
</evidence>
<dbReference type="HAMAP" id="MF_00900">
    <property type="entry name" value="GTPase_HflX"/>
    <property type="match status" value="1"/>
</dbReference>
<evidence type="ECO:0000313" key="9">
    <source>
        <dbReference type="Proteomes" id="UP000746471"/>
    </source>
</evidence>
<keyword evidence="6" id="KW-0175">Coiled coil</keyword>
<dbReference type="InterPro" id="IPR030394">
    <property type="entry name" value="G_HFLX_dom"/>
</dbReference>
<dbReference type="InterPro" id="IPR006073">
    <property type="entry name" value="GTP-bd"/>
</dbReference>